<protein>
    <recommendedName>
        <fullName evidence="2">J domain-containing protein</fullName>
    </recommendedName>
</protein>
<keyword evidence="4" id="KW-1185">Reference proteome</keyword>
<feature type="compositionally biased region" description="Polar residues" evidence="1">
    <location>
        <begin position="67"/>
        <end position="104"/>
    </location>
</feature>
<dbReference type="PROSITE" id="PS50076">
    <property type="entry name" value="DNAJ_2"/>
    <property type="match status" value="1"/>
</dbReference>
<comment type="caution">
    <text evidence="3">The sequence shown here is derived from an EMBL/GenBank/DDBJ whole genome shotgun (WGS) entry which is preliminary data.</text>
</comment>
<dbReference type="Gene3D" id="1.10.287.110">
    <property type="entry name" value="DnaJ domain"/>
    <property type="match status" value="1"/>
</dbReference>
<dbReference type="SUPFAM" id="SSF46565">
    <property type="entry name" value="Chaperone J-domain"/>
    <property type="match status" value="1"/>
</dbReference>
<dbReference type="EMBL" id="MU007017">
    <property type="protein sequence ID" value="KAF2434306.1"/>
    <property type="molecule type" value="Genomic_DNA"/>
</dbReference>
<dbReference type="OrthoDB" id="10250354at2759"/>
<evidence type="ECO:0000313" key="4">
    <source>
        <dbReference type="Proteomes" id="UP000800235"/>
    </source>
</evidence>
<dbReference type="Proteomes" id="UP000800235">
    <property type="component" value="Unassembled WGS sequence"/>
</dbReference>
<feature type="region of interest" description="Disordered" evidence="1">
    <location>
        <begin position="61"/>
        <end position="203"/>
    </location>
</feature>
<proteinExistence type="predicted"/>
<feature type="domain" description="J" evidence="2">
    <location>
        <begin position="5"/>
        <end position="73"/>
    </location>
</feature>
<reference evidence="3" key="1">
    <citation type="journal article" date="2020" name="Stud. Mycol.">
        <title>101 Dothideomycetes genomes: a test case for predicting lifestyles and emergence of pathogens.</title>
        <authorList>
            <person name="Haridas S."/>
            <person name="Albert R."/>
            <person name="Binder M."/>
            <person name="Bloem J."/>
            <person name="Labutti K."/>
            <person name="Salamov A."/>
            <person name="Andreopoulos B."/>
            <person name="Baker S."/>
            <person name="Barry K."/>
            <person name="Bills G."/>
            <person name="Bluhm B."/>
            <person name="Cannon C."/>
            <person name="Castanera R."/>
            <person name="Culley D."/>
            <person name="Daum C."/>
            <person name="Ezra D."/>
            <person name="Gonzalez J."/>
            <person name="Henrissat B."/>
            <person name="Kuo A."/>
            <person name="Liang C."/>
            <person name="Lipzen A."/>
            <person name="Lutzoni F."/>
            <person name="Magnuson J."/>
            <person name="Mondo S."/>
            <person name="Nolan M."/>
            <person name="Ohm R."/>
            <person name="Pangilinan J."/>
            <person name="Park H.-J."/>
            <person name="Ramirez L."/>
            <person name="Alfaro M."/>
            <person name="Sun H."/>
            <person name="Tritt A."/>
            <person name="Yoshinaga Y."/>
            <person name="Zwiers L.-H."/>
            <person name="Turgeon B."/>
            <person name="Goodwin S."/>
            <person name="Spatafora J."/>
            <person name="Crous P."/>
            <person name="Grigoriev I."/>
        </authorList>
    </citation>
    <scope>NUCLEOTIDE SEQUENCE</scope>
    <source>
        <strain evidence="3">CBS 130266</strain>
    </source>
</reference>
<organism evidence="3 4">
    <name type="scientific">Tothia fuscella</name>
    <dbReference type="NCBI Taxonomy" id="1048955"/>
    <lineage>
        <taxon>Eukaryota</taxon>
        <taxon>Fungi</taxon>
        <taxon>Dikarya</taxon>
        <taxon>Ascomycota</taxon>
        <taxon>Pezizomycotina</taxon>
        <taxon>Dothideomycetes</taxon>
        <taxon>Pleosporomycetidae</taxon>
        <taxon>Venturiales</taxon>
        <taxon>Cylindrosympodiaceae</taxon>
        <taxon>Tothia</taxon>
    </lineage>
</organism>
<dbReference type="InterPro" id="IPR001623">
    <property type="entry name" value="DnaJ_domain"/>
</dbReference>
<evidence type="ECO:0000256" key="1">
    <source>
        <dbReference type="SAM" id="MobiDB-lite"/>
    </source>
</evidence>
<dbReference type="AlphaFoldDB" id="A0A9P4P071"/>
<gene>
    <name evidence="3" type="ORF">EJ08DRAFT_499744</name>
</gene>
<feature type="region of interest" description="Disordered" evidence="1">
    <location>
        <begin position="250"/>
        <end position="288"/>
    </location>
</feature>
<feature type="compositionally biased region" description="Acidic residues" evidence="1">
    <location>
        <begin position="258"/>
        <end position="288"/>
    </location>
</feature>
<feature type="compositionally biased region" description="Polar residues" evidence="1">
    <location>
        <begin position="133"/>
        <end position="146"/>
    </location>
</feature>
<accession>A0A9P4P071</accession>
<dbReference type="InterPro" id="IPR036869">
    <property type="entry name" value="J_dom_sf"/>
</dbReference>
<name>A0A9P4P071_9PEZI</name>
<evidence type="ECO:0000259" key="2">
    <source>
        <dbReference type="PROSITE" id="PS50076"/>
    </source>
</evidence>
<sequence length="288" mass="31391">MDQSKHLTTLGLHLTATPTEIRVAYHRLLSRYRSDNVADSSKKQVVQIKFDAIQAAYDALRGKPTKSEQSQPAAPASTLTKPPPQRSSKWWLSTNQNANTTSSRNPPPMPAEIFNPDAGYDFEDIADRPAPGTSVQQARPRTTSHGDFQAGVDGWNNAHGPSSASASAASTKRKAENTNSSQYHNAHRSKRPRDVGLGFDPADQYGYEEASRASANTSINAGQEIKYKTEIETDSEKILASYEKDLETKNAIGAGSSLDDDVAGLTDDIEDNDEQLDLDSDNDDYSDT</sequence>
<evidence type="ECO:0000313" key="3">
    <source>
        <dbReference type="EMBL" id="KAF2434306.1"/>
    </source>
</evidence>